<protein>
    <submittedName>
        <fullName evidence="1">Type IV secretion system protein VirB4</fullName>
    </submittedName>
</protein>
<evidence type="ECO:0000313" key="2">
    <source>
        <dbReference type="Proteomes" id="UP000183002"/>
    </source>
</evidence>
<name>A0A1H8KVB1_9RHOB</name>
<organism evidence="1 2">
    <name type="scientific">Pseudorhodobacter antarcticus</name>
    <dbReference type="NCBI Taxonomy" id="1077947"/>
    <lineage>
        <taxon>Bacteria</taxon>
        <taxon>Pseudomonadati</taxon>
        <taxon>Pseudomonadota</taxon>
        <taxon>Alphaproteobacteria</taxon>
        <taxon>Rhodobacterales</taxon>
        <taxon>Paracoccaceae</taxon>
        <taxon>Pseudorhodobacter</taxon>
    </lineage>
</organism>
<keyword evidence="2" id="KW-1185">Reference proteome</keyword>
<dbReference type="EMBL" id="FOCO01000035">
    <property type="protein sequence ID" value="SEN96842.1"/>
    <property type="molecule type" value="Genomic_DNA"/>
</dbReference>
<dbReference type="Proteomes" id="UP000183002">
    <property type="component" value="Unassembled WGS sequence"/>
</dbReference>
<dbReference type="AlphaFoldDB" id="A0A1H8KVB1"/>
<proteinExistence type="predicted"/>
<evidence type="ECO:0000313" key="1">
    <source>
        <dbReference type="EMBL" id="SEN96842.1"/>
    </source>
</evidence>
<accession>A0A1H8KVB1</accession>
<gene>
    <name evidence="1" type="ORF">SAMN05216227_103528</name>
</gene>
<sequence>MPRDGIADDAEDRLDPLTALPAWVEGEKRLSSMLPY</sequence>
<reference evidence="1 2" key="1">
    <citation type="submission" date="2016-10" db="EMBL/GenBank/DDBJ databases">
        <authorList>
            <person name="de Groot N.N."/>
        </authorList>
    </citation>
    <scope>NUCLEOTIDE SEQUENCE [LARGE SCALE GENOMIC DNA]</scope>
    <source>
        <strain evidence="1 2">CGMCC 1.10836</strain>
    </source>
</reference>
<dbReference type="STRING" id="1077947.SAMN05216227_103528"/>